<dbReference type="PANTHER" id="PTHR47894">
    <property type="entry name" value="HTH-TYPE TRANSCRIPTIONAL REGULATOR GADX"/>
    <property type="match status" value="1"/>
</dbReference>
<dbReference type="PROSITE" id="PS01124">
    <property type="entry name" value="HTH_ARAC_FAMILY_2"/>
    <property type="match status" value="1"/>
</dbReference>
<reference evidence="5 6" key="1">
    <citation type="submission" date="2023-10" db="EMBL/GenBank/DDBJ databases">
        <title>Psychrosphaera aquimaarina strain SW33 isolated from seawater.</title>
        <authorList>
            <person name="Bayburt H."/>
            <person name="Kim J.M."/>
            <person name="Choi B.J."/>
            <person name="Jeon C.O."/>
        </authorList>
    </citation>
    <scope>NUCLEOTIDE SEQUENCE [LARGE SCALE GENOMIC DNA]</scope>
    <source>
        <strain evidence="5 6">KCTC 52743</strain>
    </source>
</reference>
<dbReference type="InterPro" id="IPR032687">
    <property type="entry name" value="AraC-type_N"/>
</dbReference>
<evidence type="ECO:0000313" key="6">
    <source>
        <dbReference type="Proteomes" id="UP001257914"/>
    </source>
</evidence>
<sequence length="330" mass="37806">MVNISSNAVYSFINYLHILGIERTQCFELINLTEQQLNQQKLVDIKHYQALYDHAKSCLHVNNLGFRYGQHIHTDRWGVLGQIIFTSPTLEVALANQRRYQSIAGSLGTPSFTIENNTVTLKWLPAIENSEQLAEELITSWIEFARRLTRSTTSPFHVYFSHSCLTTPLEYQQYFDCPVTFNHDFTGLVISSKLLKSASSGANVELNKTLTKYADSLLSEHSIQNPIEVTTDFIATQLPYKKPSLQSLSLYLNVSERTLQRRLNELNTSFSELVDQVKKDIAINYLTHSQRSLNDIAELLGFSELSAFNRAFKRWQQTSPARYRKAINKN</sequence>
<organism evidence="5 6">
    <name type="scientific">Psychrosphaera aquimarina</name>
    <dbReference type="NCBI Taxonomy" id="2044854"/>
    <lineage>
        <taxon>Bacteria</taxon>
        <taxon>Pseudomonadati</taxon>
        <taxon>Pseudomonadota</taxon>
        <taxon>Gammaproteobacteria</taxon>
        <taxon>Alteromonadales</taxon>
        <taxon>Pseudoalteromonadaceae</taxon>
        <taxon>Psychrosphaera</taxon>
    </lineage>
</organism>
<dbReference type="InterPro" id="IPR009057">
    <property type="entry name" value="Homeodomain-like_sf"/>
</dbReference>
<protein>
    <submittedName>
        <fullName evidence="5">AraC family transcriptional regulator ligand-binding domain-containing protein</fullName>
    </submittedName>
</protein>
<evidence type="ECO:0000256" key="1">
    <source>
        <dbReference type="ARBA" id="ARBA00023015"/>
    </source>
</evidence>
<proteinExistence type="predicted"/>
<dbReference type="EMBL" id="JAWCUA010000010">
    <property type="protein sequence ID" value="MDU0114669.1"/>
    <property type="molecule type" value="Genomic_DNA"/>
</dbReference>
<evidence type="ECO:0000256" key="3">
    <source>
        <dbReference type="ARBA" id="ARBA00023163"/>
    </source>
</evidence>
<keyword evidence="2" id="KW-0238">DNA-binding</keyword>
<dbReference type="InterPro" id="IPR018060">
    <property type="entry name" value="HTH_AraC"/>
</dbReference>
<dbReference type="RefSeq" id="WP_315948347.1">
    <property type="nucleotide sequence ID" value="NZ_JAWCUA010000010.1"/>
</dbReference>
<dbReference type="Gene3D" id="1.10.10.60">
    <property type="entry name" value="Homeodomain-like"/>
    <property type="match status" value="1"/>
</dbReference>
<evidence type="ECO:0000313" key="5">
    <source>
        <dbReference type="EMBL" id="MDU0114669.1"/>
    </source>
</evidence>
<comment type="caution">
    <text evidence="5">The sequence shown here is derived from an EMBL/GenBank/DDBJ whole genome shotgun (WGS) entry which is preliminary data.</text>
</comment>
<dbReference type="Pfam" id="PF12833">
    <property type="entry name" value="HTH_18"/>
    <property type="match status" value="1"/>
</dbReference>
<dbReference type="PANTHER" id="PTHR47894:SF1">
    <property type="entry name" value="HTH-TYPE TRANSCRIPTIONAL REGULATOR VQSM"/>
    <property type="match status" value="1"/>
</dbReference>
<dbReference type="SMART" id="SM00342">
    <property type="entry name" value="HTH_ARAC"/>
    <property type="match status" value="1"/>
</dbReference>
<feature type="domain" description="HTH araC/xylS-type" evidence="4">
    <location>
        <begin position="228"/>
        <end position="326"/>
    </location>
</feature>
<name>A0ABU3R4R9_9GAMM</name>
<dbReference type="Proteomes" id="UP001257914">
    <property type="component" value="Unassembled WGS sequence"/>
</dbReference>
<keyword evidence="3" id="KW-0804">Transcription</keyword>
<keyword evidence="6" id="KW-1185">Reference proteome</keyword>
<dbReference type="SUPFAM" id="SSF46689">
    <property type="entry name" value="Homeodomain-like"/>
    <property type="match status" value="1"/>
</dbReference>
<evidence type="ECO:0000259" key="4">
    <source>
        <dbReference type="PROSITE" id="PS01124"/>
    </source>
</evidence>
<dbReference type="Pfam" id="PF12625">
    <property type="entry name" value="Arabinose_bd"/>
    <property type="match status" value="1"/>
</dbReference>
<accession>A0ABU3R4R9</accession>
<keyword evidence="1" id="KW-0805">Transcription regulation</keyword>
<evidence type="ECO:0000256" key="2">
    <source>
        <dbReference type="ARBA" id="ARBA00023125"/>
    </source>
</evidence>
<gene>
    <name evidence="5" type="ORF">RT723_17070</name>
</gene>